<protein>
    <recommendedName>
        <fullName evidence="2">DUF5681 domain-containing protein</fullName>
    </recommendedName>
</protein>
<feature type="compositionally biased region" description="Basic and acidic residues" evidence="1">
    <location>
        <begin position="114"/>
        <end position="131"/>
    </location>
</feature>
<evidence type="ECO:0000313" key="4">
    <source>
        <dbReference type="Proteomes" id="UP000189796"/>
    </source>
</evidence>
<name>A0A1M5KV54_9BRAD</name>
<proteinExistence type="predicted"/>
<gene>
    <name evidence="3" type="ORF">SAMN05443248_1978</name>
</gene>
<organism evidence="3 4">
    <name type="scientific">Bradyrhizobium erythrophlei</name>
    <dbReference type="NCBI Taxonomy" id="1437360"/>
    <lineage>
        <taxon>Bacteria</taxon>
        <taxon>Pseudomonadati</taxon>
        <taxon>Pseudomonadota</taxon>
        <taxon>Alphaproteobacteria</taxon>
        <taxon>Hyphomicrobiales</taxon>
        <taxon>Nitrobacteraceae</taxon>
        <taxon>Bradyrhizobium</taxon>
    </lineage>
</organism>
<reference evidence="3 4" key="1">
    <citation type="submission" date="2016-11" db="EMBL/GenBank/DDBJ databases">
        <authorList>
            <person name="Jaros S."/>
            <person name="Januszkiewicz K."/>
            <person name="Wedrychowicz H."/>
        </authorList>
    </citation>
    <scope>NUCLEOTIDE SEQUENCE [LARGE SCALE GENOMIC DNA]</scope>
    <source>
        <strain evidence="3 4">GAS138</strain>
    </source>
</reference>
<feature type="region of interest" description="Disordered" evidence="1">
    <location>
        <begin position="109"/>
        <end position="131"/>
    </location>
</feature>
<dbReference type="AlphaFoldDB" id="A0A1M5KV54"/>
<dbReference type="Pfam" id="PF18932">
    <property type="entry name" value="DUF5681"/>
    <property type="match status" value="1"/>
</dbReference>
<feature type="domain" description="DUF5681" evidence="2">
    <location>
        <begin position="18"/>
        <end position="95"/>
    </location>
</feature>
<evidence type="ECO:0000259" key="2">
    <source>
        <dbReference type="Pfam" id="PF18932"/>
    </source>
</evidence>
<dbReference type="OrthoDB" id="2086138at2"/>
<dbReference type="InterPro" id="IPR043736">
    <property type="entry name" value="DUF5681"/>
</dbReference>
<feature type="compositionally biased region" description="Basic and acidic residues" evidence="1">
    <location>
        <begin position="1"/>
        <end position="12"/>
    </location>
</feature>
<evidence type="ECO:0000256" key="1">
    <source>
        <dbReference type="SAM" id="MobiDB-lite"/>
    </source>
</evidence>
<dbReference type="Proteomes" id="UP000189796">
    <property type="component" value="Chromosome I"/>
</dbReference>
<dbReference type="EMBL" id="LT670817">
    <property type="protein sequence ID" value="SHG56616.1"/>
    <property type="molecule type" value="Genomic_DNA"/>
</dbReference>
<sequence length="131" mass="14701">MSDEKNDYEVGYKRPPVATRFKKGQSGNPSGKPKKISQELDPGKILQSIDNEEMIVKIDGRGKRMRKAEINFRQLFNKAIKGSLTDARLIAKMAAKYFGPEAEGPSETEFIIVPDKEFAKPKPNTDSKGRE</sequence>
<accession>A0A1M5KV54</accession>
<evidence type="ECO:0000313" key="3">
    <source>
        <dbReference type="EMBL" id="SHG56616.1"/>
    </source>
</evidence>
<dbReference type="RefSeq" id="WP_079601065.1">
    <property type="nucleotide sequence ID" value="NZ_LT670817.1"/>
</dbReference>
<feature type="region of interest" description="Disordered" evidence="1">
    <location>
        <begin position="1"/>
        <end position="43"/>
    </location>
</feature>